<comment type="caution">
    <text evidence="1">The sequence shown here is derived from an EMBL/GenBank/DDBJ whole genome shotgun (WGS) entry which is preliminary data.</text>
</comment>
<dbReference type="EMBL" id="MU006722">
    <property type="protein sequence ID" value="KAF2626186.1"/>
    <property type="molecule type" value="Genomic_DNA"/>
</dbReference>
<keyword evidence="2" id="KW-1185">Reference proteome</keyword>
<organism evidence="1 2">
    <name type="scientific">Macroventuria anomochaeta</name>
    <dbReference type="NCBI Taxonomy" id="301207"/>
    <lineage>
        <taxon>Eukaryota</taxon>
        <taxon>Fungi</taxon>
        <taxon>Dikarya</taxon>
        <taxon>Ascomycota</taxon>
        <taxon>Pezizomycotina</taxon>
        <taxon>Dothideomycetes</taxon>
        <taxon>Pleosporomycetidae</taxon>
        <taxon>Pleosporales</taxon>
        <taxon>Pleosporineae</taxon>
        <taxon>Didymellaceae</taxon>
        <taxon>Macroventuria</taxon>
    </lineage>
</organism>
<dbReference type="Proteomes" id="UP000799754">
    <property type="component" value="Unassembled WGS sequence"/>
</dbReference>
<sequence length="82" mass="9223">MEYSFVPACLMLHVSFLRSEDSTQPDQRRCLSHKERQSVAKPRGTWMLGNGQRRLPSTEHSRSSDSGDAWQATPDCAVGRST</sequence>
<reference evidence="1" key="1">
    <citation type="journal article" date="2020" name="Stud. Mycol.">
        <title>101 Dothideomycetes genomes: a test case for predicting lifestyles and emergence of pathogens.</title>
        <authorList>
            <person name="Haridas S."/>
            <person name="Albert R."/>
            <person name="Binder M."/>
            <person name="Bloem J."/>
            <person name="Labutti K."/>
            <person name="Salamov A."/>
            <person name="Andreopoulos B."/>
            <person name="Baker S."/>
            <person name="Barry K."/>
            <person name="Bills G."/>
            <person name="Bluhm B."/>
            <person name="Cannon C."/>
            <person name="Castanera R."/>
            <person name="Culley D."/>
            <person name="Daum C."/>
            <person name="Ezra D."/>
            <person name="Gonzalez J."/>
            <person name="Henrissat B."/>
            <person name="Kuo A."/>
            <person name="Liang C."/>
            <person name="Lipzen A."/>
            <person name="Lutzoni F."/>
            <person name="Magnuson J."/>
            <person name="Mondo S."/>
            <person name="Nolan M."/>
            <person name="Ohm R."/>
            <person name="Pangilinan J."/>
            <person name="Park H.-J."/>
            <person name="Ramirez L."/>
            <person name="Alfaro M."/>
            <person name="Sun H."/>
            <person name="Tritt A."/>
            <person name="Yoshinaga Y."/>
            <person name="Zwiers L.-H."/>
            <person name="Turgeon B."/>
            <person name="Goodwin S."/>
            <person name="Spatafora J."/>
            <person name="Crous P."/>
            <person name="Grigoriev I."/>
        </authorList>
    </citation>
    <scope>NUCLEOTIDE SEQUENCE</scope>
    <source>
        <strain evidence="1">CBS 525.71</strain>
    </source>
</reference>
<accession>A0ACB6RW87</accession>
<protein>
    <submittedName>
        <fullName evidence="1">Uncharacterized protein</fullName>
    </submittedName>
</protein>
<name>A0ACB6RW87_9PLEO</name>
<proteinExistence type="predicted"/>
<evidence type="ECO:0000313" key="2">
    <source>
        <dbReference type="Proteomes" id="UP000799754"/>
    </source>
</evidence>
<gene>
    <name evidence="1" type="ORF">BU25DRAFT_412022</name>
</gene>
<evidence type="ECO:0000313" key="1">
    <source>
        <dbReference type="EMBL" id="KAF2626186.1"/>
    </source>
</evidence>